<reference evidence="2" key="1">
    <citation type="journal article" date="2013" name="Genetics">
        <title>The draft genome and transcriptome of Panagrellus redivivus are shaped by the harsh demands of a free-living lifestyle.</title>
        <authorList>
            <person name="Srinivasan J."/>
            <person name="Dillman A.R."/>
            <person name="Macchietto M.G."/>
            <person name="Heikkinen L."/>
            <person name="Lakso M."/>
            <person name="Fracchia K.M."/>
            <person name="Antoshechkin I."/>
            <person name="Mortazavi A."/>
            <person name="Wong G."/>
            <person name="Sternberg P.W."/>
        </authorList>
    </citation>
    <scope>NUCLEOTIDE SEQUENCE [LARGE SCALE GENOMIC DNA]</scope>
    <source>
        <strain evidence="2">MT8872</strain>
    </source>
</reference>
<name>A0A7E4WBB8_PANRE</name>
<dbReference type="AlphaFoldDB" id="A0A7E4WBB8"/>
<keyword evidence="2" id="KW-1185">Reference proteome</keyword>
<protein>
    <submittedName>
        <fullName evidence="3">Transmembrane protein</fullName>
    </submittedName>
</protein>
<accession>A0A7E4WBB8</accession>
<keyword evidence="1" id="KW-0472">Membrane</keyword>
<keyword evidence="1" id="KW-1133">Transmembrane helix</keyword>
<keyword evidence="1" id="KW-0812">Transmembrane</keyword>
<dbReference type="WBParaSite" id="Pan_g8853.t1">
    <property type="protein sequence ID" value="Pan_g8853.t1"/>
    <property type="gene ID" value="Pan_g8853"/>
</dbReference>
<evidence type="ECO:0000256" key="1">
    <source>
        <dbReference type="SAM" id="Phobius"/>
    </source>
</evidence>
<dbReference type="Proteomes" id="UP000492821">
    <property type="component" value="Unassembled WGS sequence"/>
</dbReference>
<proteinExistence type="predicted"/>
<reference evidence="3" key="2">
    <citation type="submission" date="2020-10" db="UniProtKB">
        <authorList>
            <consortium name="WormBaseParasite"/>
        </authorList>
    </citation>
    <scope>IDENTIFICATION</scope>
</reference>
<organism evidence="2 3">
    <name type="scientific">Panagrellus redivivus</name>
    <name type="common">Microworm</name>
    <dbReference type="NCBI Taxonomy" id="6233"/>
    <lineage>
        <taxon>Eukaryota</taxon>
        <taxon>Metazoa</taxon>
        <taxon>Ecdysozoa</taxon>
        <taxon>Nematoda</taxon>
        <taxon>Chromadorea</taxon>
        <taxon>Rhabditida</taxon>
        <taxon>Tylenchina</taxon>
        <taxon>Panagrolaimomorpha</taxon>
        <taxon>Panagrolaimoidea</taxon>
        <taxon>Panagrolaimidae</taxon>
        <taxon>Panagrellus</taxon>
    </lineage>
</organism>
<evidence type="ECO:0000313" key="2">
    <source>
        <dbReference type="Proteomes" id="UP000492821"/>
    </source>
</evidence>
<evidence type="ECO:0000313" key="3">
    <source>
        <dbReference type="WBParaSite" id="Pan_g8853.t1"/>
    </source>
</evidence>
<sequence length="181" mass="19879">MTNGTTELLDIKYHDQGGYVITLPNILTPFTMVKREYLTGFRTKENAAKEVSKVETSRILSGIVDSLENLGMGLTIMAVTASNMKITIRPYSSRLDTACICLNTGAARADASRLGPVVIKRTVVLATCPSAILLTSCRPICVVKRQFEGMINGFILIAVFLIVAFNFIMCDNKADFWSLTM</sequence>
<feature type="transmembrane region" description="Helical" evidence="1">
    <location>
        <begin position="149"/>
        <end position="169"/>
    </location>
</feature>